<evidence type="ECO:0000313" key="1">
    <source>
        <dbReference type="EMBL" id="QWG07263.1"/>
    </source>
</evidence>
<gene>
    <name evidence="1" type="ORF">KM029_18465</name>
</gene>
<dbReference type="RefSeq" id="WP_144074662.1">
    <property type="nucleotide sequence ID" value="NZ_CP076128.1"/>
</dbReference>
<protein>
    <submittedName>
        <fullName evidence="1">Heavy-metal-associated domain-containing protein</fullName>
    </submittedName>
</protein>
<reference evidence="1 2" key="1">
    <citation type="submission" date="2021-05" db="EMBL/GenBank/DDBJ databases">
        <title>Comparative genomic studies on the polysaccharide-degrading batcterial strains of the Flammeovirga genus.</title>
        <authorList>
            <person name="Zewei F."/>
            <person name="Zheng Z."/>
            <person name="Yu L."/>
            <person name="Ruyue G."/>
            <person name="Yanhong M."/>
            <person name="Yuanyuan C."/>
            <person name="Jingyan G."/>
            <person name="Wenjun H."/>
        </authorList>
    </citation>
    <scope>NUCLEOTIDE SEQUENCE [LARGE SCALE GENOMIC DNA]</scope>
    <source>
        <strain evidence="1 2">YS10</strain>
    </source>
</reference>
<name>A0ABX8GV31_9BACT</name>
<accession>A0ABX8GV31</accession>
<dbReference type="SUPFAM" id="SSF55008">
    <property type="entry name" value="HMA, heavy metal-associated domain"/>
    <property type="match status" value="1"/>
</dbReference>
<dbReference type="Gene3D" id="3.30.70.100">
    <property type="match status" value="1"/>
</dbReference>
<evidence type="ECO:0000313" key="2">
    <source>
        <dbReference type="Proteomes" id="UP000682802"/>
    </source>
</evidence>
<dbReference type="InterPro" id="IPR036163">
    <property type="entry name" value="HMA_dom_sf"/>
</dbReference>
<organism evidence="1 2">
    <name type="scientific">Flammeovirga kamogawensis</name>
    <dbReference type="NCBI Taxonomy" id="373891"/>
    <lineage>
        <taxon>Bacteria</taxon>
        <taxon>Pseudomonadati</taxon>
        <taxon>Bacteroidota</taxon>
        <taxon>Cytophagia</taxon>
        <taxon>Cytophagales</taxon>
        <taxon>Flammeovirgaceae</taxon>
        <taxon>Flammeovirga</taxon>
    </lineage>
</organism>
<dbReference type="PROSITE" id="PS51257">
    <property type="entry name" value="PROKAR_LIPOPROTEIN"/>
    <property type="match status" value="1"/>
</dbReference>
<keyword evidence="2" id="KW-1185">Reference proteome</keyword>
<dbReference type="EMBL" id="CP076128">
    <property type="protein sequence ID" value="QWG07263.1"/>
    <property type="molecule type" value="Genomic_DNA"/>
</dbReference>
<dbReference type="Proteomes" id="UP000682802">
    <property type="component" value="Chromosome 1"/>
</dbReference>
<proteinExistence type="predicted"/>
<sequence>MKEIIIISSLLLGTITSCTTNTKENTTEVTVSTEQTQKTYTLKKFKSSCCVGIVKYSLDELDGFIMMKPNLEKSEITVWYDQNKSSEQEIINAINTTPYKVL</sequence>